<dbReference type="InterPro" id="IPR005665">
    <property type="entry name" value="SecF_bac"/>
</dbReference>
<feature type="transmembrane region" description="Helical" evidence="9">
    <location>
        <begin position="126"/>
        <end position="143"/>
    </location>
</feature>
<evidence type="ECO:0000313" key="11">
    <source>
        <dbReference type="EMBL" id="KKU62005.1"/>
    </source>
</evidence>
<dbReference type="Pfam" id="PF07549">
    <property type="entry name" value="Sec_GG"/>
    <property type="match status" value="1"/>
</dbReference>
<dbReference type="Proteomes" id="UP000033860">
    <property type="component" value="Unassembled WGS sequence"/>
</dbReference>
<dbReference type="PATRIC" id="fig|1618371.3.peg.221"/>
<dbReference type="InterPro" id="IPR022646">
    <property type="entry name" value="SecD/SecF_CS"/>
</dbReference>
<comment type="subcellular location">
    <subcellularLocation>
        <location evidence="1 9">Cell membrane</location>
        <topology evidence="1 9">Multi-pass membrane protein</topology>
    </subcellularLocation>
</comment>
<gene>
    <name evidence="9" type="primary">secF</name>
    <name evidence="11" type="ORF">UX85_C0001G0219</name>
</gene>
<comment type="function">
    <text evidence="9">Part of the Sec protein translocase complex. Interacts with the SecYEG preprotein conducting channel. SecDF uses the proton motive force (PMF) to complete protein translocation after the ATP-dependent function of SecA.</text>
</comment>
<evidence type="ECO:0000256" key="4">
    <source>
        <dbReference type="ARBA" id="ARBA00022692"/>
    </source>
</evidence>
<evidence type="ECO:0000256" key="3">
    <source>
        <dbReference type="ARBA" id="ARBA00022475"/>
    </source>
</evidence>
<keyword evidence="6 9" id="KW-1133">Transmembrane helix</keyword>
<dbReference type="NCBIfam" id="TIGR00916">
    <property type="entry name" value="2A0604s01"/>
    <property type="match status" value="1"/>
</dbReference>
<evidence type="ECO:0000256" key="5">
    <source>
        <dbReference type="ARBA" id="ARBA00022927"/>
    </source>
</evidence>
<dbReference type="NCBIfam" id="TIGR00966">
    <property type="entry name" value="transloc_SecF"/>
    <property type="match status" value="1"/>
</dbReference>
<comment type="caution">
    <text evidence="11">The sequence shown here is derived from an EMBL/GenBank/DDBJ whole genome shotgun (WGS) entry which is preliminary data.</text>
</comment>
<dbReference type="PRINTS" id="PR01755">
    <property type="entry name" value="SECFTRNLCASE"/>
</dbReference>
<dbReference type="SUPFAM" id="SSF82866">
    <property type="entry name" value="Multidrug efflux transporter AcrB transmembrane domain"/>
    <property type="match status" value="1"/>
</dbReference>
<dbReference type="GO" id="GO:0065002">
    <property type="term" value="P:intracellular protein transmembrane transport"/>
    <property type="evidence" value="ECO:0007669"/>
    <property type="project" value="UniProtKB-UniRule"/>
</dbReference>
<dbReference type="GO" id="GO:0006605">
    <property type="term" value="P:protein targeting"/>
    <property type="evidence" value="ECO:0007669"/>
    <property type="project" value="UniProtKB-UniRule"/>
</dbReference>
<dbReference type="Gene3D" id="1.20.1640.10">
    <property type="entry name" value="Multidrug efflux transporter AcrB transmembrane domain"/>
    <property type="match status" value="1"/>
</dbReference>
<keyword evidence="7 9" id="KW-0811">Translocation</keyword>
<feature type="transmembrane region" description="Helical" evidence="9">
    <location>
        <begin position="257"/>
        <end position="284"/>
    </location>
</feature>
<keyword evidence="5 9" id="KW-0653">Protein transport</keyword>
<keyword evidence="2 9" id="KW-0813">Transport</keyword>
<evidence type="ECO:0000313" key="12">
    <source>
        <dbReference type="Proteomes" id="UP000033860"/>
    </source>
</evidence>
<comment type="subunit">
    <text evidence="9">Forms a complex with SecD. Part of the essential Sec protein translocation apparatus which comprises SecA, SecYEG and auxiliary proteins SecDF. Other proteins may also be involved.</text>
</comment>
<feature type="transmembrane region" description="Helical" evidence="9">
    <location>
        <begin position="234"/>
        <end position="251"/>
    </location>
</feature>
<dbReference type="PANTHER" id="PTHR30081:SF8">
    <property type="entry name" value="PROTEIN TRANSLOCASE SUBUNIT SECF"/>
    <property type="match status" value="1"/>
</dbReference>
<dbReference type="Pfam" id="PF02355">
    <property type="entry name" value="SecD_SecF_C"/>
    <property type="match status" value="1"/>
</dbReference>
<evidence type="ECO:0000259" key="10">
    <source>
        <dbReference type="Pfam" id="PF02355"/>
    </source>
</evidence>
<accession>A0A0G1UWC0</accession>
<dbReference type="HAMAP" id="MF_01464_B">
    <property type="entry name" value="SecF_B"/>
    <property type="match status" value="1"/>
</dbReference>
<evidence type="ECO:0000256" key="2">
    <source>
        <dbReference type="ARBA" id="ARBA00022448"/>
    </source>
</evidence>
<keyword evidence="4 9" id="KW-0812">Transmembrane</keyword>
<dbReference type="InterPro" id="IPR022645">
    <property type="entry name" value="SecD/SecF_bac"/>
</dbReference>
<dbReference type="GO" id="GO:0005886">
    <property type="term" value="C:plasma membrane"/>
    <property type="evidence" value="ECO:0007669"/>
    <property type="project" value="UniProtKB-SubCell"/>
</dbReference>
<feature type="transmembrane region" description="Helical" evidence="9">
    <location>
        <begin position="150"/>
        <end position="176"/>
    </location>
</feature>
<feature type="transmembrane region" description="Helical" evidence="9">
    <location>
        <begin position="182"/>
        <end position="203"/>
    </location>
</feature>
<name>A0A0G1UWC0_9BACT</name>
<comment type="similarity">
    <text evidence="9">Belongs to the SecD/SecF family. SecF subfamily.</text>
</comment>
<dbReference type="EMBL" id="LCNT01000001">
    <property type="protein sequence ID" value="KKU62005.1"/>
    <property type="molecule type" value="Genomic_DNA"/>
</dbReference>
<keyword evidence="8 9" id="KW-0472">Membrane</keyword>
<dbReference type="PANTHER" id="PTHR30081">
    <property type="entry name" value="PROTEIN-EXPORT MEMBRANE PROTEIN SEC"/>
    <property type="match status" value="1"/>
</dbReference>
<keyword evidence="3 9" id="KW-1003">Cell membrane</keyword>
<feature type="transmembrane region" description="Helical" evidence="9">
    <location>
        <begin position="9"/>
        <end position="27"/>
    </location>
</feature>
<dbReference type="InterPro" id="IPR048634">
    <property type="entry name" value="SecD_SecF_C"/>
</dbReference>
<organism evidence="11 12">
    <name type="scientific">Candidatus Beckwithbacteria bacterium GW2011_GWB1_47_15</name>
    <dbReference type="NCBI Taxonomy" id="1618371"/>
    <lineage>
        <taxon>Bacteria</taxon>
        <taxon>Candidatus Beckwithiibacteriota</taxon>
    </lineage>
</organism>
<reference evidence="11 12" key="1">
    <citation type="journal article" date="2015" name="Nature">
        <title>rRNA introns, odd ribosomes, and small enigmatic genomes across a large radiation of phyla.</title>
        <authorList>
            <person name="Brown C.T."/>
            <person name="Hug L.A."/>
            <person name="Thomas B.C."/>
            <person name="Sharon I."/>
            <person name="Castelle C.J."/>
            <person name="Singh A."/>
            <person name="Wilkins M.J."/>
            <person name="Williams K.H."/>
            <person name="Banfield J.F."/>
        </authorList>
    </citation>
    <scope>NUCLEOTIDE SEQUENCE [LARGE SCALE GENOMIC DNA]</scope>
</reference>
<sequence>MINFLKYRLVYFLISAIFILSGAYFLVRFGLKPAVDFTGGTLLEVELSASRSATLSQVKAVLEPQINLASLQQTGPNSFLLRSHPIDQSQSLKLQQLLSAELDAPVTEKRFATIGPTLGQELIKKTLVSLLLAAGFILAYVTFRFKDKKYGVCAILAMLHDTFIILGSFSFLGYAYGVEVDALFVTALLTILSFSVHDTIVVYDRIRENLKTQPKADFASVVNQAITQTLARSINNSLTIIFMLMSLFLLGGDTIKWFIATLLIGTISGTYSSTFTAAPLLVLWEQLKTKHHTPGV</sequence>
<evidence type="ECO:0000256" key="1">
    <source>
        <dbReference type="ARBA" id="ARBA00004651"/>
    </source>
</evidence>
<dbReference type="InterPro" id="IPR022813">
    <property type="entry name" value="SecD/SecF_arch_bac"/>
</dbReference>
<dbReference type="GO" id="GO:0015450">
    <property type="term" value="F:protein-transporting ATPase activity"/>
    <property type="evidence" value="ECO:0007669"/>
    <property type="project" value="InterPro"/>
</dbReference>
<protein>
    <recommendedName>
        <fullName evidence="9">Protein-export membrane protein SecF</fullName>
    </recommendedName>
</protein>
<dbReference type="GO" id="GO:0043952">
    <property type="term" value="P:protein transport by the Sec complex"/>
    <property type="evidence" value="ECO:0007669"/>
    <property type="project" value="UniProtKB-UniRule"/>
</dbReference>
<evidence type="ECO:0000256" key="7">
    <source>
        <dbReference type="ARBA" id="ARBA00023010"/>
    </source>
</evidence>
<proteinExistence type="inferred from homology"/>
<dbReference type="InterPro" id="IPR055344">
    <property type="entry name" value="SecD_SecF_C_bact"/>
</dbReference>
<dbReference type="AlphaFoldDB" id="A0A0G1UWC0"/>
<feature type="domain" description="Protein export membrane protein SecD/SecF C-terminal" evidence="10">
    <location>
        <begin position="102"/>
        <end position="285"/>
    </location>
</feature>
<evidence type="ECO:0000256" key="9">
    <source>
        <dbReference type="HAMAP-Rule" id="MF_01464"/>
    </source>
</evidence>
<evidence type="ECO:0000256" key="8">
    <source>
        <dbReference type="ARBA" id="ARBA00023136"/>
    </source>
</evidence>
<evidence type="ECO:0000256" key="6">
    <source>
        <dbReference type="ARBA" id="ARBA00022989"/>
    </source>
</evidence>